<keyword evidence="4" id="KW-1185">Reference proteome</keyword>
<gene>
    <name evidence="3" type="ORF">DTO57_08725</name>
</gene>
<dbReference type="Proteomes" id="UP000253508">
    <property type="component" value="Unassembled WGS sequence"/>
</dbReference>
<dbReference type="Gene3D" id="3.30.420.40">
    <property type="match status" value="1"/>
</dbReference>
<feature type="region of interest" description="Disordered" evidence="1">
    <location>
        <begin position="245"/>
        <end position="298"/>
    </location>
</feature>
<dbReference type="OrthoDB" id="8701357at2"/>
<feature type="compositionally biased region" description="Low complexity" evidence="1">
    <location>
        <begin position="266"/>
        <end position="279"/>
    </location>
</feature>
<evidence type="ECO:0000259" key="2">
    <source>
        <dbReference type="Pfam" id="PF01869"/>
    </source>
</evidence>
<dbReference type="PANTHER" id="PTHR43190">
    <property type="entry name" value="N-ACETYL-D-GLUCOSAMINE KINASE"/>
    <property type="match status" value="1"/>
</dbReference>
<dbReference type="PANTHER" id="PTHR43190:SF3">
    <property type="entry name" value="N-ACETYL-D-GLUCOSAMINE KINASE"/>
    <property type="match status" value="1"/>
</dbReference>
<evidence type="ECO:0000256" key="1">
    <source>
        <dbReference type="SAM" id="MobiDB-lite"/>
    </source>
</evidence>
<dbReference type="AlphaFoldDB" id="A0A367Y2T6"/>
<sequence length="365" mass="35749">MSAGLRLAIDAGQTGIKARGAGAADRLFPGVRTHEPLIPQLVAVVEALAGDDPIDSLSFGVSGLTSAEADAAALLAALPGSRPRRILLAHDSITSYLGALGDRTGAVIASGTGAVALAVGATRIARVDGWGNIMGDAGSAYWIGREALDAVMRAHDGRGPATALVGVVRERWPDLEDAYIDLQSDPNRVSVVASLAAAVDAHAGTDEVAARIAWRAGAELAASVIAGLARVDGGSGAGVGPASGSGAGLSAGHGAADLDRASEPTSGSGAARSGAAAPSRGERAGSGVAGRGTSAGSADEPVAAIGGVFRSELIRGSFERALAHGRPSARVVAADGDGLDGAERLAELPSGHALHAGASIAVSGS</sequence>
<accession>A0A367Y2T6</accession>
<reference evidence="3 4" key="1">
    <citation type="submission" date="2018-07" db="EMBL/GenBank/DDBJ databases">
        <title>Microbacterium endoborsara sp. nov., a novel actinobacterium isolated from Borszczowia aralocaspica.</title>
        <authorList>
            <person name="An D."/>
        </authorList>
    </citation>
    <scope>NUCLEOTIDE SEQUENCE [LARGE SCALE GENOMIC DNA]</scope>
    <source>
        <strain evidence="3 4">C1.15228</strain>
    </source>
</reference>
<dbReference type="SUPFAM" id="SSF53067">
    <property type="entry name" value="Actin-like ATPase domain"/>
    <property type="match status" value="1"/>
</dbReference>
<dbReference type="RefSeq" id="WP_114117806.1">
    <property type="nucleotide sequence ID" value="NZ_BMHU01000006.1"/>
</dbReference>
<dbReference type="InterPro" id="IPR052519">
    <property type="entry name" value="Euk-type_GlcNAc_Kinase"/>
</dbReference>
<dbReference type="InterPro" id="IPR002731">
    <property type="entry name" value="ATPase_BadF"/>
</dbReference>
<proteinExistence type="predicted"/>
<comment type="caution">
    <text evidence="3">The sequence shown here is derived from an EMBL/GenBank/DDBJ whole genome shotgun (WGS) entry which is preliminary data.</text>
</comment>
<dbReference type="EMBL" id="QORO01000002">
    <property type="protein sequence ID" value="RCK60193.1"/>
    <property type="molecule type" value="Genomic_DNA"/>
</dbReference>
<feature type="domain" description="ATPase BadF/BadG/BcrA/BcrD type" evidence="2">
    <location>
        <begin position="50"/>
        <end position="231"/>
    </location>
</feature>
<dbReference type="InterPro" id="IPR043129">
    <property type="entry name" value="ATPase_NBD"/>
</dbReference>
<protein>
    <recommendedName>
        <fullName evidence="2">ATPase BadF/BadG/BcrA/BcrD type domain-containing protein</fullName>
    </recommendedName>
</protein>
<organism evidence="3 4">
    <name type="scientific">Microbacterium sorbitolivorans</name>
    <dbReference type="NCBI Taxonomy" id="1867410"/>
    <lineage>
        <taxon>Bacteria</taxon>
        <taxon>Bacillati</taxon>
        <taxon>Actinomycetota</taxon>
        <taxon>Actinomycetes</taxon>
        <taxon>Micrococcales</taxon>
        <taxon>Microbacteriaceae</taxon>
        <taxon>Microbacterium</taxon>
    </lineage>
</organism>
<evidence type="ECO:0000313" key="3">
    <source>
        <dbReference type="EMBL" id="RCK60193.1"/>
    </source>
</evidence>
<dbReference type="Pfam" id="PF01869">
    <property type="entry name" value="BcrAD_BadFG"/>
    <property type="match status" value="1"/>
</dbReference>
<name>A0A367Y2T6_9MICO</name>
<evidence type="ECO:0000313" key="4">
    <source>
        <dbReference type="Proteomes" id="UP000253508"/>
    </source>
</evidence>